<evidence type="ECO:0000313" key="2">
    <source>
        <dbReference type="EMBL" id="KAH7060476.1"/>
    </source>
</evidence>
<name>A0ABQ8GLF4_9PEZI</name>
<proteinExistence type="predicted"/>
<gene>
    <name evidence="2" type="ORF">B0J12DRAFT_335410</name>
</gene>
<keyword evidence="1" id="KW-0472">Membrane</keyword>
<keyword evidence="1" id="KW-0812">Transmembrane</keyword>
<evidence type="ECO:0000256" key="1">
    <source>
        <dbReference type="SAM" id="Phobius"/>
    </source>
</evidence>
<reference evidence="2 3" key="1">
    <citation type="journal article" date="2021" name="Nat. Commun.">
        <title>Genetic determinants of endophytism in the Arabidopsis root mycobiome.</title>
        <authorList>
            <person name="Mesny F."/>
            <person name="Miyauchi S."/>
            <person name="Thiergart T."/>
            <person name="Pickel B."/>
            <person name="Atanasova L."/>
            <person name="Karlsson M."/>
            <person name="Huettel B."/>
            <person name="Barry K.W."/>
            <person name="Haridas S."/>
            <person name="Chen C."/>
            <person name="Bauer D."/>
            <person name="Andreopoulos W."/>
            <person name="Pangilinan J."/>
            <person name="LaButti K."/>
            <person name="Riley R."/>
            <person name="Lipzen A."/>
            <person name="Clum A."/>
            <person name="Drula E."/>
            <person name="Henrissat B."/>
            <person name="Kohler A."/>
            <person name="Grigoriev I.V."/>
            <person name="Martin F.M."/>
            <person name="Hacquard S."/>
        </authorList>
    </citation>
    <scope>NUCLEOTIDE SEQUENCE [LARGE SCALE GENOMIC DNA]</scope>
    <source>
        <strain evidence="2 3">MPI-SDFR-AT-0080</strain>
    </source>
</reference>
<sequence length="92" mass="10065">MRSSMSSAFSNTPAWAAASTWCSLPTHNTVAGVSLFHNWVFSFLILVYASHVALVMQPLEFYSTCVVIHVSICSLSAAHLVQRTMNSNAFNP</sequence>
<dbReference type="EMBL" id="JAGTJR010000005">
    <property type="protein sequence ID" value="KAH7060476.1"/>
    <property type="molecule type" value="Genomic_DNA"/>
</dbReference>
<accession>A0ABQ8GLF4</accession>
<evidence type="ECO:0008006" key="4">
    <source>
        <dbReference type="Google" id="ProtNLM"/>
    </source>
</evidence>
<feature type="transmembrane region" description="Helical" evidence="1">
    <location>
        <begin position="61"/>
        <end position="81"/>
    </location>
</feature>
<organism evidence="2 3">
    <name type="scientific">Macrophomina phaseolina</name>
    <dbReference type="NCBI Taxonomy" id="35725"/>
    <lineage>
        <taxon>Eukaryota</taxon>
        <taxon>Fungi</taxon>
        <taxon>Dikarya</taxon>
        <taxon>Ascomycota</taxon>
        <taxon>Pezizomycotina</taxon>
        <taxon>Dothideomycetes</taxon>
        <taxon>Dothideomycetes incertae sedis</taxon>
        <taxon>Botryosphaeriales</taxon>
        <taxon>Botryosphaeriaceae</taxon>
        <taxon>Macrophomina</taxon>
    </lineage>
</organism>
<protein>
    <recommendedName>
        <fullName evidence="4">Secreted protein</fullName>
    </recommendedName>
</protein>
<keyword evidence="3" id="KW-1185">Reference proteome</keyword>
<feature type="transmembrane region" description="Helical" evidence="1">
    <location>
        <begin position="35"/>
        <end position="55"/>
    </location>
</feature>
<dbReference type="Proteomes" id="UP000774617">
    <property type="component" value="Unassembled WGS sequence"/>
</dbReference>
<keyword evidence="1" id="KW-1133">Transmembrane helix</keyword>
<comment type="caution">
    <text evidence="2">The sequence shown here is derived from an EMBL/GenBank/DDBJ whole genome shotgun (WGS) entry which is preliminary data.</text>
</comment>
<evidence type="ECO:0000313" key="3">
    <source>
        <dbReference type="Proteomes" id="UP000774617"/>
    </source>
</evidence>